<dbReference type="InterPro" id="IPR036767">
    <property type="entry name" value="ApaG_sf"/>
</dbReference>
<dbReference type="PANTHER" id="PTHR47191">
    <property type="entry name" value="OS05G0170800 PROTEIN"/>
    <property type="match status" value="1"/>
</dbReference>
<dbReference type="InterPro" id="IPR007474">
    <property type="entry name" value="ApaG_domain"/>
</dbReference>
<proteinExistence type="predicted"/>
<protein>
    <recommendedName>
        <fullName evidence="4">ApaG domain-containing protein</fullName>
    </recommendedName>
</protein>
<name>A0A7S0WWC0_9CHLO</name>
<dbReference type="PROSITE" id="PS51087">
    <property type="entry name" value="APAG"/>
    <property type="match status" value="1"/>
</dbReference>
<feature type="domain" description="ApaG" evidence="2">
    <location>
        <begin position="179"/>
        <end position="306"/>
    </location>
</feature>
<organism evidence="3">
    <name type="scientific">Pyramimonas obovata</name>
    <dbReference type="NCBI Taxonomy" id="1411642"/>
    <lineage>
        <taxon>Eukaryota</taxon>
        <taxon>Viridiplantae</taxon>
        <taxon>Chlorophyta</taxon>
        <taxon>Pyramimonadophyceae</taxon>
        <taxon>Pyramimonadales</taxon>
        <taxon>Pyramimonadaceae</taxon>
        <taxon>Pyramimonas</taxon>
        <taxon>Pyramimonas incertae sedis</taxon>
    </lineage>
</organism>
<dbReference type="PROSITE" id="PS50151">
    <property type="entry name" value="UVR"/>
    <property type="match status" value="1"/>
</dbReference>
<evidence type="ECO:0000259" key="2">
    <source>
        <dbReference type="PROSITE" id="PS51087"/>
    </source>
</evidence>
<dbReference type="PANTHER" id="PTHR47191:SF2">
    <property type="entry name" value="OS05G0170800 PROTEIN"/>
    <property type="match status" value="1"/>
</dbReference>
<evidence type="ECO:0000259" key="1">
    <source>
        <dbReference type="PROSITE" id="PS50151"/>
    </source>
</evidence>
<dbReference type="SUPFAM" id="SSF110069">
    <property type="entry name" value="ApaG-like"/>
    <property type="match status" value="1"/>
</dbReference>
<evidence type="ECO:0000313" key="3">
    <source>
        <dbReference type="EMBL" id="CAD8687976.1"/>
    </source>
</evidence>
<dbReference type="NCBIfam" id="NF003967">
    <property type="entry name" value="PRK05461.1"/>
    <property type="match status" value="1"/>
</dbReference>
<dbReference type="InterPro" id="IPR050718">
    <property type="entry name" value="ApaG-like"/>
</dbReference>
<reference evidence="3" key="1">
    <citation type="submission" date="2021-01" db="EMBL/GenBank/DDBJ databases">
        <authorList>
            <person name="Corre E."/>
            <person name="Pelletier E."/>
            <person name="Niang G."/>
            <person name="Scheremetjew M."/>
            <person name="Finn R."/>
            <person name="Kale V."/>
            <person name="Holt S."/>
            <person name="Cochrane G."/>
            <person name="Meng A."/>
            <person name="Brown T."/>
            <person name="Cohen L."/>
        </authorList>
    </citation>
    <scope>NUCLEOTIDE SEQUENCE</scope>
    <source>
        <strain evidence="3">CCMP722</strain>
    </source>
</reference>
<feature type="domain" description="UVR" evidence="1">
    <location>
        <begin position="99"/>
        <end position="134"/>
    </location>
</feature>
<dbReference type="Pfam" id="PF04379">
    <property type="entry name" value="DUF525"/>
    <property type="match status" value="1"/>
</dbReference>
<dbReference type="AlphaFoldDB" id="A0A7S0WWC0"/>
<evidence type="ECO:0008006" key="4">
    <source>
        <dbReference type="Google" id="ProtNLM"/>
    </source>
</evidence>
<dbReference type="EMBL" id="HBFA01036841">
    <property type="protein sequence ID" value="CAD8687976.1"/>
    <property type="molecule type" value="Transcribed_RNA"/>
</dbReference>
<dbReference type="Gene3D" id="2.60.40.1470">
    <property type="entry name" value="ApaG domain"/>
    <property type="match status" value="1"/>
</dbReference>
<sequence>MATVAPVGARCGAALAGSPRGNVGRGSGRAAVLKSGTFRDVRARAAQFSGSVKGLHGVVHSGTSRSRSLPCRCTAPDELFCSDEYKEELDKSQPKFVGRQLLTKLEVELEIATSLENYADAARLRDEIIAYKELDPIMSREQSLDECIRKERYEEAATLRDELKDLYPVLKPKVPCHSEWVSHGVRVKVRSVYVEDRSNPAESYFFFAYRVRIKNESPRTVRLCARHWTVTDAAGRLEAVNGTGVVGEQPVLEPGAHFEYTSACPLFTRKGTMEGYYDFLVVGDALNTTFPVKVAKFGLDVDGQDVVIVDPLEAATGGESALGADMVEPK</sequence>
<accession>A0A7S0WWC0</accession>
<dbReference type="InterPro" id="IPR001943">
    <property type="entry name" value="UVR_dom"/>
</dbReference>
<gene>
    <name evidence="3" type="ORF">POBO1169_LOCUS18416</name>
</gene>